<dbReference type="Gene3D" id="3.40.50.720">
    <property type="entry name" value="NAD(P)-binding Rossmann-like Domain"/>
    <property type="match status" value="1"/>
</dbReference>
<dbReference type="InterPro" id="IPR050463">
    <property type="entry name" value="Gfo/Idh/MocA_oxidrdct_glycsds"/>
</dbReference>
<comment type="caution">
    <text evidence="6">The sequence shown here is derived from an EMBL/GenBank/DDBJ whole genome shotgun (WGS) entry which is preliminary data.</text>
</comment>
<feature type="compositionally biased region" description="Basic residues" evidence="3">
    <location>
        <begin position="14"/>
        <end position="32"/>
    </location>
</feature>
<keyword evidence="7" id="KW-1185">Reference proteome</keyword>
<evidence type="ECO:0000256" key="3">
    <source>
        <dbReference type="SAM" id="MobiDB-lite"/>
    </source>
</evidence>
<dbReference type="SUPFAM" id="SSF55347">
    <property type="entry name" value="Glyceraldehyde-3-phosphate dehydrogenase-like, C-terminal domain"/>
    <property type="match status" value="1"/>
</dbReference>
<keyword evidence="2" id="KW-0520">NAD</keyword>
<dbReference type="Gene3D" id="3.30.360.10">
    <property type="entry name" value="Dihydrodipicolinate Reductase, domain 2"/>
    <property type="match status" value="1"/>
</dbReference>
<feature type="region of interest" description="Disordered" evidence="3">
    <location>
        <begin position="1"/>
        <end position="40"/>
    </location>
</feature>
<evidence type="ECO:0000256" key="2">
    <source>
        <dbReference type="ARBA" id="ARBA00023027"/>
    </source>
</evidence>
<proteinExistence type="predicted"/>
<dbReference type="Proteomes" id="UP000479226">
    <property type="component" value="Unassembled WGS sequence"/>
</dbReference>
<dbReference type="InterPro" id="IPR055170">
    <property type="entry name" value="GFO_IDH_MocA-like_dom"/>
</dbReference>
<keyword evidence="1" id="KW-0560">Oxidoreductase</keyword>
<dbReference type="InterPro" id="IPR036291">
    <property type="entry name" value="NAD(P)-bd_dom_sf"/>
</dbReference>
<dbReference type="Pfam" id="PF01408">
    <property type="entry name" value="GFO_IDH_MocA"/>
    <property type="match status" value="1"/>
</dbReference>
<protein>
    <submittedName>
        <fullName evidence="6">Gfo/Idh/MocA family oxidoreductase</fullName>
    </submittedName>
</protein>
<evidence type="ECO:0000313" key="6">
    <source>
        <dbReference type="EMBL" id="NGN84323.1"/>
    </source>
</evidence>
<dbReference type="EMBL" id="JAAKZI010000022">
    <property type="protein sequence ID" value="NGN84323.1"/>
    <property type="molecule type" value="Genomic_DNA"/>
</dbReference>
<dbReference type="SUPFAM" id="SSF51735">
    <property type="entry name" value="NAD(P)-binding Rossmann-fold domains"/>
    <property type="match status" value="1"/>
</dbReference>
<organism evidence="6 7">
    <name type="scientific">Arthrobacter silviterrae</name>
    <dbReference type="NCBI Taxonomy" id="2026658"/>
    <lineage>
        <taxon>Bacteria</taxon>
        <taxon>Bacillati</taxon>
        <taxon>Actinomycetota</taxon>
        <taxon>Actinomycetes</taxon>
        <taxon>Micrococcales</taxon>
        <taxon>Micrococcaceae</taxon>
        <taxon>Arthrobacter</taxon>
    </lineage>
</organism>
<evidence type="ECO:0000259" key="5">
    <source>
        <dbReference type="Pfam" id="PF22725"/>
    </source>
</evidence>
<evidence type="ECO:0000313" key="7">
    <source>
        <dbReference type="Proteomes" id="UP000479226"/>
    </source>
</evidence>
<dbReference type="InterPro" id="IPR000683">
    <property type="entry name" value="Gfo/Idh/MocA-like_OxRdtase_N"/>
</dbReference>
<sequence length="404" mass="41373">MGQGPHLCHDPRPPRGHPAKFQRQDHHRKRHAVGQPLNTPNTTPLNVGIVGCGNIIAQYLATFPALPAVRLVAVADLDPARASAVAEGLPGVRALGVQELLDDAEVDLVLNLTIPAAHAQVALAAIAAGKHVYGEKPLAATTAEGREVLAAAAAAGVLVGSAPDTVLGTGIQTARKAIDDGLIGAPVAATATMVTPGHERWHPNPDFYYVPGGGPLLDMGPYYVSALVTLLGPVASVIGAASHTRTERTIGTGPRAGEAIPVTTDTHVTGVLVHRSGALSTLVMSFDAVATRASNIEVHGTAGSLVVPDPNHFDGDVLLRTIDGGAWETLPVSGGYVDSGRGFGLADLALTPAGEEPRAGGRLAFHALDVMESLLESARTGRSVAIASSCERPAAVPLTEAVPV</sequence>
<evidence type="ECO:0000256" key="1">
    <source>
        <dbReference type="ARBA" id="ARBA00023002"/>
    </source>
</evidence>
<reference evidence="6 7" key="1">
    <citation type="submission" date="2020-02" db="EMBL/GenBank/DDBJ databases">
        <title>Genome sequence of the type strain DSM 27180 of Arthrobacter silviterrae.</title>
        <authorList>
            <person name="Gao J."/>
            <person name="Sun J."/>
        </authorList>
    </citation>
    <scope>NUCLEOTIDE SEQUENCE [LARGE SCALE GENOMIC DNA]</scope>
    <source>
        <strain evidence="6 7">DSM 27180</strain>
    </source>
</reference>
<evidence type="ECO:0000259" key="4">
    <source>
        <dbReference type="Pfam" id="PF01408"/>
    </source>
</evidence>
<accession>A0ABX0DCG7</accession>
<name>A0ABX0DCG7_9MICC</name>
<feature type="domain" description="Gfo/Idh/MocA-like oxidoreductase N-terminal" evidence="4">
    <location>
        <begin position="45"/>
        <end position="159"/>
    </location>
</feature>
<dbReference type="PANTHER" id="PTHR43818:SF11">
    <property type="entry name" value="BCDNA.GH03377"/>
    <property type="match status" value="1"/>
</dbReference>
<gene>
    <name evidence="6" type="ORF">G6N77_12775</name>
</gene>
<feature type="domain" description="GFO/IDH/MocA-like oxidoreductase" evidence="5">
    <location>
        <begin position="171"/>
        <end position="305"/>
    </location>
</feature>
<dbReference type="Pfam" id="PF22725">
    <property type="entry name" value="GFO_IDH_MocA_C3"/>
    <property type="match status" value="1"/>
</dbReference>
<dbReference type="PANTHER" id="PTHR43818">
    <property type="entry name" value="BCDNA.GH03377"/>
    <property type="match status" value="1"/>
</dbReference>